<dbReference type="PANTHER" id="PTHR31898">
    <property type="entry name" value="TRANSMEMBRANE PROTEIN 136"/>
    <property type="match status" value="1"/>
</dbReference>
<dbReference type="PANTHER" id="PTHR31898:SF4">
    <property type="entry name" value="TLC DOMAIN-CONTAINING 5A"/>
    <property type="match status" value="1"/>
</dbReference>
<organism evidence="9 10">
    <name type="scientific">Oncorhynchus mykiss</name>
    <name type="common">Rainbow trout</name>
    <name type="synonym">Salmo gairdneri</name>
    <dbReference type="NCBI Taxonomy" id="8022"/>
    <lineage>
        <taxon>Eukaryota</taxon>
        <taxon>Metazoa</taxon>
        <taxon>Chordata</taxon>
        <taxon>Craniata</taxon>
        <taxon>Vertebrata</taxon>
        <taxon>Euteleostomi</taxon>
        <taxon>Actinopterygii</taxon>
        <taxon>Neopterygii</taxon>
        <taxon>Teleostei</taxon>
        <taxon>Protacanthopterygii</taxon>
        <taxon>Salmoniformes</taxon>
        <taxon>Salmonidae</taxon>
        <taxon>Salmoninae</taxon>
        <taxon>Oncorhynchus</taxon>
    </lineage>
</organism>
<evidence type="ECO:0000256" key="3">
    <source>
        <dbReference type="ARBA" id="ARBA00022989"/>
    </source>
</evidence>
<dbReference type="Proteomes" id="UP000193380">
    <property type="component" value="Unassembled WGS sequence"/>
</dbReference>
<dbReference type="PaxDb" id="8022-A0A060W4I3"/>
<evidence type="ECO:0000256" key="1">
    <source>
        <dbReference type="ARBA" id="ARBA00004141"/>
    </source>
</evidence>
<feature type="transmembrane region" description="Helical" evidence="7">
    <location>
        <begin position="125"/>
        <end position="144"/>
    </location>
</feature>
<dbReference type="InterPro" id="IPR006634">
    <property type="entry name" value="TLC-dom"/>
</dbReference>
<gene>
    <name evidence="9" type="ORF">GSONMT00066667001</name>
</gene>
<reference evidence="9" key="2">
    <citation type="submission" date="2014-03" db="EMBL/GenBank/DDBJ databases">
        <authorList>
            <person name="Genoscope - CEA"/>
        </authorList>
    </citation>
    <scope>NUCLEOTIDE SEQUENCE</scope>
</reference>
<dbReference type="AlphaFoldDB" id="A0A060W4I3"/>
<dbReference type="PROSITE" id="PS50922">
    <property type="entry name" value="TLC"/>
    <property type="match status" value="1"/>
</dbReference>
<proteinExistence type="predicted"/>
<comment type="subcellular location">
    <subcellularLocation>
        <location evidence="1">Membrane</location>
        <topology evidence="1">Multi-pass membrane protein</topology>
    </subcellularLocation>
</comment>
<feature type="domain" description="TLC" evidence="8">
    <location>
        <begin position="77"/>
        <end position="268"/>
    </location>
</feature>
<evidence type="ECO:0000313" key="10">
    <source>
        <dbReference type="Proteomes" id="UP000193380"/>
    </source>
</evidence>
<evidence type="ECO:0000256" key="4">
    <source>
        <dbReference type="ARBA" id="ARBA00023136"/>
    </source>
</evidence>
<dbReference type="EMBL" id="FR904399">
    <property type="protein sequence ID" value="CDQ62178.1"/>
    <property type="molecule type" value="Genomic_DNA"/>
</dbReference>
<dbReference type="InterPro" id="IPR042512">
    <property type="entry name" value="TLCD5"/>
</dbReference>
<feature type="transmembrane region" description="Helical" evidence="7">
    <location>
        <begin position="16"/>
        <end position="34"/>
    </location>
</feature>
<dbReference type="STRING" id="8022.A0A060W4I3"/>
<dbReference type="Pfam" id="PF03798">
    <property type="entry name" value="TRAM_LAG1_CLN8"/>
    <property type="match status" value="1"/>
</dbReference>
<reference evidence="9" key="1">
    <citation type="journal article" date="2014" name="Nat. Commun.">
        <title>The rainbow trout genome provides novel insights into evolution after whole-genome duplication in vertebrates.</title>
        <authorList>
            <person name="Berthelot C."/>
            <person name="Brunet F."/>
            <person name="Chalopin D."/>
            <person name="Juanchich A."/>
            <person name="Bernard M."/>
            <person name="Noel B."/>
            <person name="Bento P."/>
            <person name="Da Silva C."/>
            <person name="Labadie K."/>
            <person name="Alberti A."/>
            <person name="Aury J.M."/>
            <person name="Louis A."/>
            <person name="Dehais P."/>
            <person name="Bardou P."/>
            <person name="Montfort J."/>
            <person name="Klopp C."/>
            <person name="Cabau C."/>
            <person name="Gaspin C."/>
            <person name="Thorgaard G.H."/>
            <person name="Boussaha M."/>
            <person name="Quillet E."/>
            <person name="Guyomard R."/>
            <person name="Galiana D."/>
            <person name="Bobe J."/>
            <person name="Volff J.N."/>
            <person name="Genet C."/>
            <person name="Wincker P."/>
            <person name="Jaillon O."/>
            <person name="Roest Crollius H."/>
            <person name="Guiguen Y."/>
        </authorList>
    </citation>
    <scope>NUCLEOTIDE SEQUENCE [LARGE SCALE GENOMIC DNA]</scope>
</reference>
<feature type="transmembrane region" description="Helical" evidence="7">
    <location>
        <begin position="239"/>
        <end position="264"/>
    </location>
</feature>
<protein>
    <recommendedName>
        <fullName evidence="8">TLC domain-containing protein</fullName>
    </recommendedName>
</protein>
<evidence type="ECO:0000259" key="8">
    <source>
        <dbReference type="PROSITE" id="PS50922"/>
    </source>
</evidence>
<evidence type="ECO:0000256" key="2">
    <source>
        <dbReference type="ARBA" id="ARBA00022692"/>
    </source>
</evidence>
<feature type="region of interest" description="Disordered" evidence="6">
    <location>
        <begin position="278"/>
        <end position="299"/>
    </location>
</feature>
<keyword evidence="3 7" id="KW-1133">Transmembrane helix</keyword>
<feature type="compositionally biased region" description="Basic and acidic residues" evidence="6">
    <location>
        <begin position="286"/>
        <end position="299"/>
    </location>
</feature>
<name>A0A060W4I3_ONCMY</name>
<feature type="transmembrane region" description="Helical" evidence="7">
    <location>
        <begin position="46"/>
        <end position="66"/>
    </location>
</feature>
<sequence>MVVCKRRVKVKSFFKYDYWGVVFGIQFTLFLCSVQKKQVAQFRHTLFIRMTSLSVGVVLCLTGWITLYTLLCNTNGSRGSEWNCRLVTLFHGILAVCITAYIGYVEGPWPFTHPGTKNTPLQITAMVISLGYFIFDMGWCVYFRTEGPVMLIHHTMSILGILLTLSLGESGIESCAVIFASEITNPLLQARWFLRQLGRYESLTGEAVDVLFVVLFVFMRIVVGGRMLYCELISPWPRFIIKCEGVAMYVLSWVFMVDIGRFAYRKSQSKYRRWRNQHRSAAANGHDGKQTERLPYHDE</sequence>
<evidence type="ECO:0000256" key="6">
    <source>
        <dbReference type="SAM" id="MobiDB-lite"/>
    </source>
</evidence>
<dbReference type="GO" id="GO:0016020">
    <property type="term" value="C:membrane"/>
    <property type="evidence" value="ECO:0007669"/>
    <property type="project" value="UniProtKB-SubCell"/>
</dbReference>
<keyword evidence="4 5" id="KW-0472">Membrane</keyword>
<evidence type="ECO:0000313" key="9">
    <source>
        <dbReference type="EMBL" id="CDQ62178.1"/>
    </source>
</evidence>
<accession>A0A060W4I3</accession>
<evidence type="ECO:0000256" key="5">
    <source>
        <dbReference type="PROSITE-ProRule" id="PRU00205"/>
    </source>
</evidence>
<feature type="transmembrane region" description="Helical" evidence="7">
    <location>
        <begin position="86"/>
        <end position="104"/>
    </location>
</feature>
<dbReference type="SMART" id="SM00724">
    <property type="entry name" value="TLC"/>
    <property type="match status" value="1"/>
</dbReference>
<keyword evidence="2 5" id="KW-0812">Transmembrane</keyword>
<feature type="transmembrane region" description="Helical" evidence="7">
    <location>
        <begin position="200"/>
        <end position="219"/>
    </location>
</feature>
<evidence type="ECO:0000256" key="7">
    <source>
        <dbReference type="SAM" id="Phobius"/>
    </source>
</evidence>